<dbReference type="EMBL" id="VZRB01000023">
    <property type="protein sequence ID" value="KAB1142667.1"/>
    <property type="molecule type" value="Genomic_DNA"/>
</dbReference>
<name>A0A6H9UUL2_9ACTN</name>
<dbReference type="Proteomes" id="UP000442707">
    <property type="component" value="Unassembled WGS sequence"/>
</dbReference>
<feature type="transmembrane region" description="Helical" evidence="1">
    <location>
        <begin position="14"/>
        <end position="37"/>
    </location>
</feature>
<accession>A0A6H9UUL2</accession>
<gene>
    <name evidence="2" type="ORF">F7R91_28115</name>
</gene>
<keyword evidence="1" id="KW-0812">Transmembrane</keyword>
<evidence type="ECO:0000256" key="1">
    <source>
        <dbReference type="SAM" id="Phobius"/>
    </source>
</evidence>
<keyword evidence="3" id="KW-1185">Reference proteome</keyword>
<organism evidence="2 3">
    <name type="scientific">Streptomyces luteolifulvus</name>
    <dbReference type="NCBI Taxonomy" id="2615112"/>
    <lineage>
        <taxon>Bacteria</taxon>
        <taxon>Bacillati</taxon>
        <taxon>Actinomycetota</taxon>
        <taxon>Actinomycetes</taxon>
        <taxon>Kitasatosporales</taxon>
        <taxon>Streptomycetaceae</taxon>
        <taxon>Streptomyces</taxon>
    </lineage>
</organism>
<dbReference type="AlphaFoldDB" id="A0A6H9UUL2"/>
<keyword evidence="1" id="KW-1133">Transmembrane helix</keyword>
<proteinExistence type="predicted"/>
<comment type="caution">
    <text evidence="2">The sequence shown here is derived from an EMBL/GenBank/DDBJ whole genome shotgun (WGS) entry which is preliminary data.</text>
</comment>
<reference evidence="2 3" key="1">
    <citation type="submission" date="2019-09" db="EMBL/GenBank/DDBJ databases">
        <title>Screening of Novel Bioactive Compounds from Soil-Associated.</title>
        <authorList>
            <person name="Zhao S."/>
        </authorList>
    </citation>
    <scope>NUCLEOTIDE SEQUENCE [LARGE SCALE GENOMIC DNA]</scope>
    <source>
        <strain evidence="2 3">HIT-DPA4</strain>
    </source>
</reference>
<evidence type="ECO:0000313" key="2">
    <source>
        <dbReference type="EMBL" id="KAB1142667.1"/>
    </source>
</evidence>
<dbReference type="RefSeq" id="WP_150952811.1">
    <property type="nucleotide sequence ID" value="NZ_VZRB01000023.1"/>
</dbReference>
<evidence type="ECO:0000313" key="3">
    <source>
        <dbReference type="Proteomes" id="UP000442707"/>
    </source>
</evidence>
<keyword evidence="1" id="KW-0472">Membrane</keyword>
<protein>
    <submittedName>
        <fullName evidence="2">Uncharacterized protein</fullName>
    </submittedName>
</protein>
<sequence length="67" mass="7259">MPTNSTPQPADTGGRGWCCCLLPACLPIAWLLAAAFLPERVLWYPIYWGAVLWNGTDGQGGINHLFG</sequence>